<proteinExistence type="predicted"/>
<evidence type="ECO:0000313" key="1">
    <source>
        <dbReference type="EMBL" id="EDL77389.1"/>
    </source>
</evidence>
<organism evidence="1 2">
    <name type="scientific">Rattus norvegicus</name>
    <name type="common">Rat</name>
    <dbReference type="NCBI Taxonomy" id="10116"/>
    <lineage>
        <taxon>Eukaryota</taxon>
        <taxon>Metazoa</taxon>
        <taxon>Chordata</taxon>
        <taxon>Craniata</taxon>
        <taxon>Vertebrata</taxon>
        <taxon>Euteleostomi</taxon>
        <taxon>Mammalia</taxon>
        <taxon>Eutheria</taxon>
        <taxon>Euarchontoglires</taxon>
        <taxon>Glires</taxon>
        <taxon>Rodentia</taxon>
        <taxon>Myomorpha</taxon>
        <taxon>Muroidea</taxon>
        <taxon>Muridae</taxon>
        <taxon>Murinae</taxon>
        <taxon>Rattus</taxon>
    </lineage>
</organism>
<reference evidence="1 2" key="1">
    <citation type="submission" date="2005-09" db="EMBL/GenBank/DDBJ databases">
        <authorList>
            <person name="Mural R.J."/>
            <person name="Li P.W."/>
            <person name="Adams M.D."/>
            <person name="Amanatides P.G."/>
            <person name="Baden-Tillson H."/>
            <person name="Barnstead M."/>
            <person name="Chin S.H."/>
            <person name="Dew I."/>
            <person name="Evans C.A."/>
            <person name="Ferriera S."/>
            <person name="Flanigan M."/>
            <person name="Fosler C."/>
            <person name="Glodek A."/>
            <person name="Gu Z."/>
            <person name="Holt R.A."/>
            <person name="Jennings D."/>
            <person name="Kraft C.L."/>
            <person name="Lu F."/>
            <person name="Nguyen T."/>
            <person name="Nusskern D.R."/>
            <person name="Pfannkoch C.M."/>
            <person name="Sitter C."/>
            <person name="Sutton G.G."/>
            <person name="Venter J.C."/>
            <person name="Wang Z."/>
            <person name="Woodage T."/>
            <person name="Zheng X.H."/>
            <person name="Zhong F."/>
        </authorList>
    </citation>
    <scope>NUCLEOTIDE SEQUENCE [LARGE SCALE GENOMIC DNA]</scope>
    <source>
        <strain>BN</strain>
        <strain evidence="2">Sprague-Dawley</strain>
    </source>
</reference>
<evidence type="ECO:0000313" key="2">
    <source>
        <dbReference type="Proteomes" id="UP000234681"/>
    </source>
</evidence>
<accession>A6I2J0</accession>
<feature type="non-terminal residue" evidence="1">
    <location>
        <position position="52"/>
    </location>
</feature>
<gene>
    <name evidence="1" type="ORF">rCG_25418</name>
</gene>
<sequence>MRRGGFLHTGKPGAISWKDGFHVVTETDTLGVLMLRHCAPFDRFVRDSQTQS</sequence>
<name>A6I2J0_RAT</name>
<dbReference type="EMBL" id="CH473954">
    <property type="protein sequence ID" value="EDL77389.1"/>
    <property type="molecule type" value="Genomic_DNA"/>
</dbReference>
<dbReference type="Proteomes" id="UP000234681">
    <property type="component" value="Chromosome 8"/>
</dbReference>
<dbReference type="AlphaFoldDB" id="A6I2J0"/>
<protein>
    <submittedName>
        <fullName evidence="1">RCG25418</fullName>
    </submittedName>
</protein>